<dbReference type="Gene3D" id="2.40.160.10">
    <property type="entry name" value="Porin"/>
    <property type="match status" value="1"/>
</dbReference>
<evidence type="ECO:0000256" key="3">
    <source>
        <dbReference type="ARBA" id="ARBA00022448"/>
    </source>
</evidence>
<proteinExistence type="predicted"/>
<evidence type="ECO:0000256" key="8">
    <source>
        <dbReference type="ARBA" id="ARBA00023114"/>
    </source>
</evidence>
<evidence type="ECO:0000313" key="14">
    <source>
        <dbReference type="Proteomes" id="UP000031843"/>
    </source>
</evidence>
<feature type="signal peptide" evidence="11">
    <location>
        <begin position="1"/>
        <end position="19"/>
    </location>
</feature>
<gene>
    <name evidence="13" type="ORF">RR42_s0386</name>
</gene>
<dbReference type="EMBL" id="CP010537">
    <property type="protein sequence ID" value="AJG21982.1"/>
    <property type="molecule type" value="Genomic_DNA"/>
</dbReference>
<dbReference type="KEGG" id="cbw:RR42_s0386"/>
<dbReference type="OrthoDB" id="8952625at2"/>
<dbReference type="AlphaFoldDB" id="A0A0C4Y949"/>
<name>A0A0C4Y949_9BURK</name>
<evidence type="ECO:0000256" key="5">
    <source>
        <dbReference type="ARBA" id="ARBA00022692"/>
    </source>
</evidence>
<organism evidence="13 14">
    <name type="scientific">Cupriavidus basilensis</name>
    <dbReference type="NCBI Taxonomy" id="68895"/>
    <lineage>
        <taxon>Bacteria</taxon>
        <taxon>Pseudomonadati</taxon>
        <taxon>Pseudomonadota</taxon>
        <taxon>Betaproteobacteria</taxon>
        <taxon>Burkholderiales</taxon>
        <taxon>Burkholderiaceae</taxon>
        <taxon>Cupriavidus</taxon>
    </lineage>
</organism>
<dbReference type="GO" id="GO:0009279">
    <property type="term" value="C:cell outer membrane"/>
    <property type="evidence" value="ECO:0007669"/>
    <property type="project" value="UniProtKB-SubCell"/>
</dbReference>
<reference evidence="13 14" key="1">
    <citation type="journal article" date="2015" name="Genome Announc.">
        <title>Complete Genome Sequence of Cupriavidus basilensis 4G11, Isolated from the Oak Ridge Field Research Center Site.</title>
        <authorList>
            <person name="Ray J."/>
            <person name="Waters R.J."/>
            <person name="Skerker J.M."/>
            <person name="Kuehl J.V."/>
            <person name="Price M.N."/>
            <person name="Huang J."/>
            <person name="Chakraborty R."/>
            <person name="Arkin A.P."/>
            <person name="Deutschbauer A."/>
        </authorList>
    </citation>
    <scope>NUCLEOTIDE SEQUENCE [LARGE SCALE GENOMIC DNA]</scope>
    <source>
        <strain evidence="13">4G11</strain>
    </source>
</reference>
<dbReference type="STRING" id="68895.RR42_s0386"/>
<dbReference type="PANTHER" id="PTHR34501:SF9">
    <property type="entry name" value="MAJOR OUTER MEMBRANE PROTEIN P.IA"/>
    <property type="match status" value="1"/>
</dbReference>
<dbReference type="GO" id="GO:0015288">
    <property type="term" value="F:porin activity"/>
    <property type="evidence" value="ECO:0007669"/>
    <property type="project" value="UniProtKB-KW"/>
</dbReference>
<dbReference type="Proteomes" id="UP000031843">
    <property type="component" value="Chromosome secondary"/>
</dbReference>
<evidence type="ECO:0000256" key="7">
    <source>
        <dbReference type="ARBA" id="ARBA00023065"/>
    </source>
</evidence>
<comment type="subunit">
    <text evidence="2">Homotrimer.</text>
</comment>
<dbReference type="RefSeq" id="WP_043353205.1">
    <property type="nucleotide sequence ID" value="NZ_CP010537.1"/>
</dbReference>
<evidence type="ECO:0000256" key="10">
    <source>
        <dbReference type="ARBA" id="ARBA00023237"/>
    </source>
</evidence>
<accession>A0A0C4Y949</accession>
<keyword evidence="4" id="KW-1134">Transmembrane beta strand</keyword>
<keyword evidence="10" id="KW-0998">Cell outer membrane</keyword>
<evidence type="ECO:0000256" key="6">
    <source>
        <dbReference type="ARBA" id="ARBA00022729"/>
    </source>
</evidence>
<evidence type="ECO:0000256" key="11">
    <source>
        <dbReference type="SAM" id="SignalP"/>
    </source>
</evidence>
<keyword evidence="3" id="KW-0813">Transport</keyword>
<evidence type="ECO:0000256" key="9">
    <source>
        <dbReference type="ARBA" id="ARBA00023136"/>
    </source>
</evidence>
<dbReference type="InterPro" id="IPR023614">
    <property type="entry name" value="Porin_dom_sf"/>
</dbReference>
<dbReference type="InterPro" id="IPR050298">
    <property type="entry name" value="Gram-neg_bact_OMP"/>
</dbReference>
<evidence type="ECO:0000256" key="2">
    <source>
        <dbReference type="ARBA" id="ARBA00011233"/>
    </source>
</evidence>
<evidence type="ECO:0000256" key="1">
    <source>
        <dbReference type="ARBA" id="ARBA00004571"/>
    </source>
</evidence>
<feature type="domain" description="Porin" evidence="12">
    <location>
        <begin position="8"/>
        <end position="319"/>
    </location>
</feature>
<keyword evidence="6 11" id="KW-0732">Signal</keyword>
<dbReference type="GO" id="GO:0006811">
    <property type="term" value="P:monoatomic ion transport"/>
    <property type="evidence" value="ECO:0007669"/>
    <property type="project" value="UniProtKB-KW"/>
</dbReference>
<sequence>MKSRAWLALLPLIPGAAMAQGSITLYGVVDAGIEYLSHVPNATGGSNSTVRMSAGNLSTSRFGLRGTQDLGNGLKGVFVLENGFDLDTGKVNQGGRLFGRQAFAGLQARYGTLTLGRQQTLMYDLSSAFDPMVISTRYSLLMHDKWMSGRADNAIKFTGTTGGVYYGLFYSTGYDSTAGGEIAGASKAGREWSASLGYANGPLSTRVAYDEVRGSTVTLQDNRERRAAVAAAYAFSSVKVLAGYRYYRGDFTTSSLRTNLYWAGVQYQATPAISLTGAAYYTDVRNSSADPLSFVLSGTYALSKRTDLYTILAYAKNRDGSAMGLSGFGPSLNANATTLVNTTEQVGAGQSQVGAIVGMRHRF</sequence>
<dbReference type="Pfam" id="PF13609">
    <property type="entry name" value="Porin_4"/>
    <property type="match status" value="1"/>
</dbReference>
<protein>
    <submittedName>
        <fullName evidence="13">Outer membrane protein (Porin)</fullName>
    </submittedName>
</protein>
<evidence type="ECO:0000259" key="12">
    <source>
        <dbReference type="Pfam" id="PF13609"/>
    </source>
</evidence>
<dbReference type="GO" id="GO:0046930">
    <property type="term" value="C:pore complex"/>
    <property type="evidence" value="ECO:0007669"/>
    <property type="project" value="UniProtKB-KW"/>
</dbReference>
<evidence type="ECO:0000256" key="4">
    <source>
        <dbReference type="ARBA" id="ARBA00022452"/>
    </source>
</evidence>
<feature type="chain" id="PRO_5002181532" evidence="11">
    <location>
        <begin position="20"/>
        <end position="363"/>
    </location>
</feature>
<keyword evidence="5" id="KW-0812">Transmembrane</keyword>
<keyword evidence="7" id="KW-0406">Ion transport</keyword>
<keyword evidence="14" id="KW-1185">Reference proteome</keyword>
<keyword evidence="8" id="KW-0626">Porin</keyword>
<dbReference type="InterPro" id="IPR033900">
    <property type="entry name" value="Gram_neg_porin_domain"/>
</dbReference>
<comment type="subcellular location">
    <subcellularLocation>
        <location evidence="1">Cell outer membrane</location>
        <topology evidence="1">Multi-pass membrane protein</topology>
    </subcellularLocation>
</comment>
<dbReference type="SUPFAM" id="SSF56935">
    <property type="entry name" value="Porins"/>
    <property type="match status" value="1"/>
</dbReference>
<dbReference type="CDD" id="cd00342">
    <property type="entry name" value="gram_neg_porins"/>
    <property type="match status" value="1"/>
</dbReference>
<evidence type="ECO:0000313" key="13">
    <source>
        <dbReference type="EMBL" id="AJG21982.1"/>
    </source>
</evidence>
<keyword evidence="9" id="KW-0472">Membrane</keyword>
<dbReference type="PANTHER" id="PTHR34501">
    <property type="entry name" value="PROTEIN YDDL-RELATED"/>
    <property type="match status" value="1"/>
</dbReference>